<dbReference type="GO" id="GO:0005524">
    <property type="term" value="F:ATP binding"/>
    <property type="evidence" value="ECO:0007669"/>
    <property type="project" value="InterPro"/>
</dbReference>
<dbReference type="InterPro" id="IPR011009">
    <property type="entry name" value="Kinase-like_dom_sf"/>
</dbReference>
<keyword evidence="5" id="KW-1185">Reference proteome</keyword>
<dbReference type="RefSeq" id="XP_007508440.1">
    <property type="nucleotide sequence ID" value="XM_007508378.1"/>
</dbReference>
<dbReference type="InterPro" id="IPR000719">
    <property type="entry name" value="Prot_kinase_dom"/>
</dbReference>
<dbReference type="Proteomes" id="UP000198341">
    <property type="component" value="Chromosome 17"/>
</dbReference>
<dbReference type="InterPro" id="IPR051130">
    <property type="entry name" value="Mito_struct-func_regulator"/>
</dbReference>
<evidence type="ECO:0000259" key="3">
    <source>
        <dbReference type="PROSITE" id="PS50011"/>
    </source>
</evidence>
<dbReference type="eggNOG" id="KOG1235">
    <property type="taxonomic scope" value="Eukaryota"/>
</dbReference>
<dbReference type="GeneID" id="19011067"/>
<evidence type="ECO:0000313" key="5">
    <source>
        <dbReference type="Proteomes" id="UP000198341"/>
    </source>
</evidence>
<feature type="region of interest" description="Disordered" evidence="2">
    <location>
        <begin position="640"/>
        <end position="664"/>
    </location>
</feature>
<dbReference type="PANTHER" id="PTHR43173">
    <property type="entry name" value="ABC1 FAMILY PROTEIN"/>
    <property type="match status" value="1"/>
</dbReference>
<reference evidence="4 5" key="1">
    <citation type="submission" date="2011-10" db="EMBL/GenBank/DDBJ databases">
        <authorList>
            <person name="Genoscope - CEA"/>
        </authorList>
    </citation>
    <scope>NUCLEOTIDE SEQUENCE [LARGE SCALE GENOMIC DNA]</scope>
    <source>
        <strain evidence="4 5">RCC 1105</strain>
    </source>
</reference>
<protein>
    <recommendedName>
        <fullName evidence="3">Protein kinase domain-containing protein</fullName>
    </recommendedName>
</protein>
<dbReference type="CDD" id="cd13969">
    <property type="entry name" value="ADCK1-like"/>
    <property type="match status" value="1"/>
</dbReference>
<dbReference type="SUPFAM" id="SSF56112">
    <property type="entry name" value="Protein kinase-like (PK-like)"/>
    <property type="match status" value="1"/>
</dbReference>
<dbReference type="PROSITE" id="PS50011">
    <property type="entry name" value="PROTEIN_KINASE_DOM"/>
    <property type="match status" value="1"/>
</dbReference>
<evidence type="ECO:0000256" key="1">
    <source>
        <dbReference type="ARBA" id="ARBA00009670"/>
    </source>
</evidence>
<comment type="similarity">
    <text evidence="1">Belongs to the protein kinase superfamily. ADCK protein kinase family.</text>
</comment>
<organism evidence="4 5">
    <name type="scientific">Bathycoccus prasinos</name>
    <dbReference type="NCBI Taxonomy" id="41875"/>
    <lineage>
        <taxon>Eukaryota</taxon>
        <taxon>Viridiplantae</taxon>
        <taxon>Chlorophyta</taxon>
        <taxon>Mamiellophyceae</taxon>
        <taxon>Mamiellales</taxon>
        <taxon>Bathycoccaceae</taxon>
        <taxon>Bathycoccus</taxon>
    </lineage>
</organism>
<sequence>MSSSSSSRVLRALLFRFGKNGGGNANPSSSSSFGVGVGVVGATTATAGLLMSYSDDDAVHAVKRVATASKHLVPVYFDYRRHLARVKKLESECTNQFETDEDEKLDELKRESRQTLWTDVAVRLRDLARENGGIYVKAGQHLCVQPVAPVPFRQILRVLMDDASARPFEEDEKTFSEEFNGLKPKEVFLEFEEKPIASASLAQVYKAKTKMGEDVAVKIQQRPVARFLWVDLATIETYYAVLGYLIPGLRFAWLAKETRRHMSEELDFRLEAKNCKDMGRLLKEECGFKEEEVTVPKIHDNLSTKRVLTMEFADGTRVDNVEKMRENKVDAYKVAKTIQEAFATLTFEHGFAHGDPHPGNLLVDKNGKVTILDHGVVRRLDEPTRETWCQVWLALIRNDENEMRNAVEKLGINPEMHRFFGIILALAPARVIEDRFKKEDEKMAVVSSSSSSSLSSSSSYSSAANKVDVAAAATAENNGASTTLTTTRENKPANNNDSLSMSDKREIFKTVLKVKLEDQSQLFESLPRDLLMVLKANNLLRYVNEQLGSPVNRFRIIARSAKNGLEKRERMKNDAEQALEMDSARKKGLGYRTKEWARTVKDRGYDNVMVMLLPAQLFFTRGKLAWAFWRSSKAAKSSAVLTNGKSSTVVSTAAGGSSTTERKA</sequence>
<dbReference type="Gene3D" id="1.10.510.10">
    <property type="entry name" value="Transferase(Phosphotransferase) domain 1"/>
    <property type="match status" value="1"/>
</dbReference>
<dbReference type="OrthoDB" id="496945at2759"/>
<dbReference type="AlphaFoldDB" id="K8ERH4"/>
<dbReference type="EMBL" id="FO082262">
    <property type="protein sequence ID" value="CCO20544.1"/>
    <property type="molecule type" value="Genomic_DNA"/>
</dbReference>
<dbReference type="GO" id="GO:0004672">
    <property type="term" value="F:protein kinase activity"/>
    <property type="evidence" value="ECO:0007669"/>
    <property type="project" value="InterPro"/>
</dbReference>
<dbReference type="InterPro" id="IPR045307">
    <property type="entry name" value="ADCK1_dom"/>
</dbReference>
<evidence type="ECO:0000256" key="2">
    <source>
        <dbReference type="SAM" id="MobiDB-lite"/>
    </source>
</evidence>
<name>K8ERH4_9CHLO</name>
<gene>
    <name evidence="4" type="ordered locus">Bathy17g01090</name>
</gene>
<feature type="domain" description="Protein kinase" evidence="3">
    <location>
        <begin position="190"/>
        <end position="555"/>
    </location>
</feature>
<feature type="region of interest" description="Disordered" evidence="2">
    <location>
        <begin position="480"/>
        <end position="500"/>
    </location>
</feature>
<proteinExistence type="inferred from homology"/>
<dbReference type="KEGG" id="bpg:Bathy17g01090"/>
<evidence type="ECO:0000313" key="4">
    <source>
        <dbReference type="EMBL" id="CCO20544.1"/>
    </source>
</evidence>
<dbReference type="InterPro" id="IPR004147">
    <property type="entry name" value="ABC1_dom"/>
</dbReference>
<dbReference type="Pfam" id="PF03109">
    <property type="entry name" value="ABC1"/>
    <property type="match status" value="1"/>
</dbReference>
<accession>K8ERH4</accession>
<feature type="compositionally biased region" description="Polar residues" evidence="2">
    <location>
        <begin position="484"/>
        <end position="500"/>
    </location>
</feature>
<dbReference type="PANTHER" id="PTHR43173:SF19">
    <property type="entry name" value="AARF DOMAIN-CONTAINING PROTEIN KINASE 1"/>
    <property type="match status" value="1"/>
</dbReference>